<evidence type="ECO:0000256" key="16">
    <source>
        <dbReference type="ARBA" id="ARBA00022984"/>
    </source>
</evidence>
<keyword evidence="12" id="KW-0808">Transferase</keyword>
<evidence type="ECO:0000256" key="18">
    <source>
        <dbReference type="ARBA" id="ARBA00023316"/>
    </source>
</evidence>
<comment type="catalytic activity">
    <reaction evidence="20">
        <text>Preferential cleavage: (Ac)2-L-Lys-D-Ala-|-D-Ala. Also transpeptidation of peptidyl-alanyl moieties that are N-acyl substituents of D-alanine.</text>
        <dbReference type="EC" id="3.4.16.4"/>
    </reaction>
</comment>
<evidence type="ECO:0000313" key="27">
    <source>
        <dbReference type="EMBL" id="PAP95431.1"/>
    </source>
</evidence>
<dbReference type="FunFam" id="1.10.3810.10:FF:000001">
    <property type="entry name" value="Penicillin-binding protein 1A"/>
    <property type="match status" value="1"/>
</dbReference>
<dbReference type="EMBL" id="NPKH01000020">
    <property type="protein sequence ID" value="PAP95431.1"/>
    <property type="molecule type" value="Genomic_DNA"/>
</dbReference>
<evidence type="ECO:0000259" key="25">
    <source>
        <dbReference type="Pfam" id="PF00905"/>
    </source>
</evidence>
<evidence type="ECO:0000256" key="22">
    <source>
        <dbReference type="ARBA" id="ARBA00049902"/>
    </source>
</evidence>
<dbReference type="UniPathway" id="UPA00219"/>
<gene>
    <name evidence="27" type="ORF">CIT31_15595</name>
</gene>
<comment type="similarity">
    <text evidence="4">In the N-terminal section; belongs to the glycosyltransferase 51 family.</text>
</comment>
<name>A0A271KHY1_9HYPH</name>
<keyword evidence="16" id="KW-0573">Peptidoglycan synthesis</keyword>
<reference evidence="27 28" key="1">
    <citation type="submission" date="2017-08" db="EMBL/GenBank/DDBJ databases">
        <title>Mesorhizobium wenxinae sp. nov., a novel rhizobial species isolated from root nodules of chickpea (Cicer arietinum L.).</title>
        <authorList>
            <person name="Zhang J."/>
        </authorList>
    </citation>
    <scope>NUCLEOTIDE SEQUENCE [LARGE SCALE GENOMIC DNA]</scope>
    <source>
        <strain evidence="28">WYCCWR 10019</strain>
    </source>
</reference>
<dbReference type="GO" id="GO:0016020">
    <property type="term" value="C:membrane"/>
    <property type="evidence" value="ECO:0007669"/>
    <property type="project" value="UniProtKB-SubCell"/>
</dbReference>
<evidence type="ECO:0000256" key="15">
    <source>
        <dbReference type="ARBA" id="ARBA00022960"/>
    </source>
</evidence>
<comment type="pathway">
    <text evidence="2">Cell wall biogenesis; peptidoglycan biosynthesis.</text>
</comment>
<dbReference type="GO" id="GO:0008955">
    <property type="term" value="F:peptidoglycan glycosyltransferase activity"/>
    <property type="evidence" value="ECO:0007669"/>
    <property type="project" value="UniProtKB-EC"/>
</dbReference>
<proteinExistence type="inferred from homology"/>
<keyword evidence="18" id="KW-0961">Cell wall biogenesis/degradation</keyword>
<keyword evidence="10" id="KW-0645">Protease</keyword>
<keyword evidence="15" id="KW-0133">Cell shape</keyword>
<evidence type="ECO:0000256" key="5">
    <source>
        <dbReference type="ARBA" id="ARBA00010270"/>
    </source>
</evidence>
<evidence type="ECO:0000256" key="8">
    <source>
        <dbReference type="ARBA" id="ARBA00022475"/>
    </source>
</evidence>
<comment type="catalytic activity">
    <reaction evidence="22">
        <text>[GlcNAc-(1-&gt;4)-Mur2Ac(oyl-L-Ala-gamma-D-Glu-L-Lys-D-Ala-D-Ala)](n)-di-trans,octa-cis-undecaprenyl diphosphate + beta-D-GlcNAc-(1-&gt;4)-Mur2Ac(oyl-L-Ala-gamma-D-Glu-L-Lys-D-Ala-D-Ala)-di-trans,octa-cis-undecaprenyl diphosphate = [GlcNAc-(1-&gt;4)-Mur2Ac(oyl-L-Ala-gamma-D-Glu-L-Lys-D-Ala-D-Ala)](n+1)-di-trans,octa-cis-undecaprenyl diphosphate + di-trans,octa-cis-undecaprenyl diphosphate + H(+)</text>
        <dbReference type="Rhea" id="RHEA:23708"/>
        <dbReference type="Rhea" id="RHEA-COMP:9602"/>
        <dbReference type="Rhea" id="RHEA-COMP:9603"/>
        <dbReference type="ChEBI" id="CHEBI:15378"/>
        <dbReference type="ChEBI" id="CHEBI:58405"/>
        <dbReference type="ChEBI" id="CHEBI:60033"/>
        <dbReference type="ChEBI" id="CHEBI:78435"/>
        <dbReference type="EC" id="2.4.99.28"/>
    </reaction>
</comment>
<dbReference type="AlphaFoldDB" id="A0A271KHY1"/>
<dbReference type="Pfam" id="PF00912">
    <property type="entry name" value="Transgly"/>
    <property type="match status" value="1"/>
</dbReference>
<dbReference type="InterPro" id="IPR050396">
    <property type="entry name" value="Glycosyltr_51/Transpeptidase"/>
</dbReference>
<dbReference type="GO" id="GO:0030288">
    <property type="term" value="C:outer membrane-bounded periplasmic space"/>
    <property type="evidence" value="ECO:0007669"/>
    <property type="project" value="TreeGrafter"/>
</dbReference>
<keyword evidence="13" id="KW-0430">Lectin</keyword>
<dbReference type="OrthoDB" id="9766909at2"/>
<evidence type="ECO:0000256" key="17">
    <source>
        <dbReference type="ARBA" id="ARBA00023268"/>
    </source>
</evidence>
<dbReference type="Gene3D" id="3.40.710.10">
    <property type="entry name" value="DD-peptidase/beta-lactamase superfamily"/>
    <property type="match status" value="1"/>
</dbReference>
<keyword evidence="8" id="KW-1003">Cell membrane</keyword>
<dbReference type="GO" id="GO:0030246">
    <property type="term" value="F:carbohydrate binding"/>
    <property type="evidence" value="ECO:0007669"/>
    <property type="project" value="UniProtKB-KW"/>
</dbReference>
<evidence type="ECO:0000256" key="24">
    <source>
        <dbReference type="SAM" id="Phobius"/>
    </source>
</evidence>
<evidence type="ECO:0000256" key="12">
    <source>
        <dbReference type="ARBA" id="ARBA00022679"/>
    </source>
</evidence>
<dbReference type="Pfam" id="PF00905">
    <property type="entry name" value="Transpeptidase"/>
    <property type="match status" value="1"/>
</dbReference>
<evidence type="ECO:0000313" key="28">
    <source>
        <dbReference type="Proteomes" id="UP000215931"/>
    </source>
</evidence>
<organism evidence="27 28">
    <name type="scientific">Mesorhizobium wenxiniae</name>
    <dbReference type="NCBI Taxonomy" id="2014805"/>
    <lineage>
        <taxon>Bacteria</taxon>
        <taxon>Pseudomonadati</taxon>
        <taxon>Pseudomonadota</taxon>
        <taxon>Alphaproteobacteria</taxon>
        <taxon>Hyphomicrobiales</taxon>
        <taxon>Phyllobacteriaceae</taxon>
        <taxon>Mesorhizobium</taxon>
    </lineage>
</organism>
<dbReference type="InterPro" id="IPR036950">
    <property type="entry name" value="PBP_transglycosylase"/>
</dbReference>
<accession>A0A271KHY1</accession>
<evidence type="ECO:0000256" key="11">
    <source>
        <dbReference type="ARBA" id="ARBA00022676"/>
    </source>
</evidence>
<keyword evidence="9" id="KW-0121">Carboxypeptidase</keyword>
<dbReference type="Pfam" id="PF07886">
    <property type="entry name" value="BA14K"/>
    <property type="match status" value="1"/>
</dbReference>
<feature type="transmembrane region" description="Helical" evidence="24">
    <location>
        <begin position="131"/>
        <end position="155"/>
    </location>
</feature>
<dbReference type="GO" id="GO:0009002">
    <property type="term" value="F:serine-type D-Ala-D-Ala carboxypeptidase activity"/>
    <property type="evidence" value="ECO:0007669"/>
    <property type="project" value="UniProtKB-EC"/>
</dbReference>
<dbReference type="EC" id="3.4.16.4" evidence="6"/>
<evidence type="ECO:0000256" key="14">
    <source>
        <dbReference type="ARBA" id="ARBA00022801"/>
    </source>
</evidence>
<dbReference type="InterPro" id="IPR023346">
    <property type="entry name" value="Lysozyme-like_dom_sf"/>
</dbReference>
<dbReference type="RefSeq" id="WP_095519253.1">
    <property type="nucleotide sequence ID" value="NZ_NPKH01000020.1"/>
</dbReference>
<evidence type="ECO:0000256" key="10">
    <source>
        <dbReference type="ARBA" id="ARBA00022670"/>
    </source>
</evidence>
<evidence type="ECO:0000259" key="26">
    <source>
        <dbReference type="Pfam" id="PF00912"/>
    </source>
</evidence>
<dbReference type="PANTHER" id="PTHR32282:SF33">
    <property type="entry name" value="PEPTIDOGLYCAN GLYCOSYLTRANSFERASE"/>
    <property type="match status" value="1"/>
</dbReference>
<keyword evidence="11" id="KW-0328">Glycosyltransferase</keyword>
<dbReference type="InterPro" id="IPR001460">
    <property type="entry name" value="PCN-bd_Tpept"/>
</dbReference>
<evidence type="ECO:0000256" key="9">
    <source>
        <dbReference type="ARBA" id="ARBA00022645"/>
    </source>
</evidence>
<dbReference type="InterPro" id="IPR001264">
    <property type="entry name" value="Glyco_trans_51"/>
</dbReference>
<dbReference type="PANTHER" id="PTHR32282">
    <property type="entry name" value="BINDING PROTEIN TRANSPEPTIDASE, PUTATIVE-RELATED"/>
    <property type="match status" value="1"/>
</dbReference>
<feature type="domain" description="Penicillin-binding protein transpeptidase" evidence="25">
    <location>
        <begin position="441"/>
        <end position="703"/>
    </location>
</feature>
<evidence type="ECO:0000256" key="6">
    <source>
        <dbReference type="ARBA" id="ARBA00012448"/>
    </source>
</evidence>
<dbReference type="GO" id="GO:0008658">
    <property type="term" value="F:penicillin binding"/>
    <property type="evidence" value="ECO:0007669"/>
    <property type="project" value="InterPro"/>
</dbReference>
<evidence type="ECO:0000256" key="20">
    <source>
        <dbReference type="ARBA" id="ARBA00034000"/>
    </source>
</evidence>
<dbReference type="InterPro" id="IPR012338">
    <property type="entry name" value="Beta-lactam/transpept-like"/>
</dbReference>
<evidence type="ECO:0000256" key="13">
    <source>
        <dbReference type="ARBA" id="ARBA00022734"/>
    </source>
</evidence>
<dbReference type="InterPro" id="IPR012413">
    <property type="entry name" value="BA14K"/>
</dbReference>
<evidence type="ECO:0000256" key="23">
    <source>
        <dbReference type="SAM" id="MobiDB-lite"/>
    </source>
</evidence>
<evidence type="ECO:0000256" key="3">
    <source>
        <dbReference type="ARBA" id="ARBA00007090"/>
    </source>
</evidence>
<evidence type="ECO:0000256" key="2">
    <source>
        <dbReference type="ARBA" id="ARBA00004752"/>
    </source>
</evidence>
<sequence length="767" mass="82156">MGESPAATDSSRDRQEPGETQSGDEPAADSNGAPFARTRTAFSELSRTLVGLGRALRGDLAVASGPAAKRIRELGSGALQRLRDLDFSTARSTAAELAGRTSAVWSRVTRRRTHSSGTGVARGNQRHRRSILVRGAVALGAASLVFLVVLFSWALSGVPWDEIADGSLKPVVVLETTDGKPLVRQGPIQGPYATREDFPAHLIDAVLTSEDRRFYDHSGIDLKGILRALYRNVGAGEVVQGGSTITQQLIKILYLERDRTWKRKIQEAVIAFWLEQKLGKDEILTRYLNNIYLGEGATGVPAAARIYFDKEVRELDLGESAMLASIIRAPSQLNPVINPEGARQQAELVLDAMVQGGKATAEQATTATADFAELRPTKPAARSGSWLADWVMQEAHELAGPYRGTIKVRTTMVPRLQAIAEKVVAEALDKEGAQAGASQAALVAMTPQGAVVAVVGGRDYGKSTFNRATSAMRQPGSAFKLFVYYAALKAGLTPFDQVEDAPIEIGGWSPENFGGGYSGRVSISEAFARSLNVATVALAMEIGIDKVAAAARELGIDAKLAETPSLALGSSEVSLLDLTGAYASVRAGIAPIEPWGIVSFHADGQPRAFRVGPSKQPTTDLRPHQRDLVGLLRLVVERGTGREADLEVFAAGKTGTSQNHRDAWFVGFTEPLVVGVWVGNDDETPMKKVTGGQLPARIWRDFMRAALAALDDSVPDGDDQATVASSSGEAEASASCNFRACARAYRSFRPADCTFQPYRGSRRLCEK</sequence>
<keyword evidence="24" id="KW-1133">Transmembrane helix</keyword>
<dbReference type="SUPFAM" id="SSF56601">
    <property type="entry name" value="beta-lactamase/transpeptidase-like"/>
    <property type="match status" value="1"/>
</dbReference>
<evidence type="ECO:0000256" key="1">
    <source>
        <dbReference type="ARBA" id="ARBA00004167"/>
    </source>
</evidence>
<keyword evidence="24" id="KW-0472">Membrane</keyword>
<protein>
    <recommendedName>
        <fullName evidence="7">Lectin-like protein BA14k</fullName>
        <ecNumber evidence="21">2.4.99.28</ecNumber>
        <ecNumber evidence="6">3.4.16.4</ecNumber>
    </recommendedName>
</protein>
<keyword evidence="17" id="KW-0511">Multifunctional enzyme</keyword>
<dbReference type="Proteomes" id="UP000215931">
    <property type="component" value="Unassembled WGS sequence"/>
</dbReference>
<keyword evidence="24" id="KW-0812">Transmembrane</keyword>
<dbReference type="NCBIfam" id="TIGR02074">
    <property type="entry name" value="PBP_1a_fam"/>
    <property type="match status" value="1"/>
</dbReference>
<evidence type="ECO:0000256" key="19">
    <source>
        <dbReference type="ARBA" id="ARBA00025321"/>
    </source>
</evidence>
<keyword evidence="28" id="KW-1185">Reference proteome</keyword>
<comment type="function">
    <text evidence="19">Has immunoglobulin-binding and hemagglutination properties, and can bind to mannose. Essential for virulence. May be involved in LPS biosynthesis or polysaccharide transport.</text>
</comment>
<dbReference type="EC" id="2.4.99.28" evidence="21"/>
<evidence type="ECO:0000256" key="4">
    <source>
        <dbReference type="ARBA" id="ARBA00007739"/>
    </source>
</evidence>
<dbReference type="Gene3D" id="1.10.3810.10">
    <property type="entry name" value="Biosynthetic peptidoglycan transglycosylase-like"/>
    <property type="match status" value="1"/>
</dbReference>
<evidence type="ECO:0000256" key="21">
    <source>
        <dbReference type="ARBA" id="ARBA00044770"/>
    </source>
</evidence>
<dbReference type="SUPFAM" id="SSF53955">
    <property type="entry name" value="Lysozyme-like"/>
    <property type="match status" value="1"/>
</dbReference>
<feature type="domain" description="Glycosyl transferase family 51" evidence="26">
    <location>
        <begin position="191"/>
        <end position="353"/>
    </location>
</feature>
<dbReference type="GO" id="GO:0006508">
    <property type="term" value="P:proteolysis"/>
    <property type="evidence" value="ECO:0007669"/>
    <property type="project" value="UniProtKB-KW"/>
</dbReference>
<dbReference type="GO" id="GO:0009252">
    <property type="term" value="P:peptidoglycan biosynthetic process"/>
    <property type="evidence" value="ECO:0007669"/>
    <property type="project" value="UniProtKB-UniPathway"/>
</dbReference>
<comment type="subcellular location">
    <subcellularLocation>
        <location evidence="1">Membrane</location>
        <topology evidence="1">Single-pass membrane protein</topology>
    </subcellularLocation>
</comment>
<comment type="similarity">
    <text evidence="5">Belongs to the BA14k family.</text>
</comment>
<keyword evidence="14" id="KW-0378">Hydrolase</keyword>
<comment type="similarity">
    <text evidence="3">In the C-terminal section; belongs to the transpeptidase family.</text>
</comment>
<dbReference type="GO" id="GO:0071555">
    <property type="term" value="P:cell wall organization"/>
    <property type="evidence" value="ECO:0007669"/>
    <property type="project" value="UniProtKB-KW"/>
</dbReference>
<dbReference type="GO" id="GO:0008360">
    <property type="term" value="P:regulation of cell shape"/>
    <property type="evidence" value="ECO:0007669"/>
    <property type="project" value="UniProtKB-KW"/>
</dbReference>
<evidence type="ECO:0000256" key="7">
    <source>
        <dbReference type="ARBA" id="ARBA00020552"/>
    </source>
</evidence>
<comment type="caution">
    <text evidence="27">The sequence shown here is derived from an EMBL/GenBank/DDBJ whole genome shotgun (WGS) entry which is preliminary data.</text>
</comment>
<feature type="region of interest" description="Disordered" evidence="23">
    <location>
        <begin position="1"/>
        <end position="34"/>
    </location>
</feature>